<evidence type="ECO:0000313" key="3">
    <source>
        <dbReference type="EMBL" id="EMR10780.1"/>
    </source>
</evidence>
<comment type="caution">
    <text evidence="3">The sequence shown here is derived from an EMBL/GenBank/DDBJ whole genome shotgun (WGS) entry which is preliminary data.</text>
</comment>
<gene>
    <name evidence="3" type="ORF">PNEG_00928</name>
</gene>
<dbReference type="Proteomes" id="UP000011958">
    <property type="component" value="Unassembled WGS sequence"/>
</dbReference>
<evidence type="ECO:0000256" key="1">
    <source>
        <dbReference type="SAM" id="Phobius"/>
    </source>
</evidence>
<accession>M7PAC3</accession>
<evidence type="ECO:0000313" key="4">
    <source>
        <dbReference type="Proteomes" id="UP000011958"/>
    </source>
</evidence>
<reference evidence="4" key="1">
    <citation type="journal article" date="2016" name="Nat. Commun.">
        <title>Genome analysis of three Pneumocystis species reveals adaptation mechanisms to life exclusively in mammalian hosts.</title>
        <authorList>
            <person name="Ma L."/>
            <person name="Chen Z."/>
            <person name="Huang D.W."/>
            <person name="Kutty G."/>
            <person name="Ishihara M."/>
            <person name="Wang H."/>
            <person name="Abouelleil A."/>
            <person name="Bishop L."/>
            <person name="Davey E."/>
            <person name="Deng R."/>
            <person name="Deng X."/>
            <person name="Fan L."/>
            <person name="Fantoni G."/>
            <person name="Fitzgerald M."/>
            <person name="Gogineni E."/>
            <person name="Goldberg J.M."/>
            <person name="Handley G."/>
            <person name="Hu X."/>
            <person name="Huber C."/>
            <person name="Jiao X."/>
            <person name="Jones K."/>
            <person name="Levin J.Z."/>
            <person name="Liu Y."/>
            <person name="Macdonald P."/>
            <person name="Melnikov A."/>
            <person name="Raley C."/>
            <person name="Sassi M."/>
            <person name="Sherman B.T."/>
            <person name="Song X."/>
            <person name="Sykes S."/>
            <person name="Tran B."/>
            <person name="Walsh L."/>
            <person name="Xia Y."/>
            <person name="Yang J."/>
            <person name="Young S."/>
            <person name="Zeng Q."/>
            <person name="Zheng X."/>
            <person name="Stephens R."/>
            <person name="Nusbaum C."/>
            <person name="Birren B.W."/>
            <person name="Azadi P."/>
            <person name="Lempicki R.A."/>
            <person name="Cuomo C.A."/>
            <person name="Kovacs J.A."/>
        </authorList>
    </citation>
    <scope>NUCLEOTIDE SEQUENCE [LARGE SCALE GENOMIC DNA]</scope>
    <source>
        <strain evidence="4">B123</strain>
    </source>
</reference>
<dbReference type="AlphaFoldDB" id="M7PAC3"/>
<keyword evidence="4" id="KW-1185">Reference proteome</keyword>
<dbReference type="PANTHER" id="PTHR36854:SF1">
    <property type="entry name" value="TRANSMEMBRANE PROTEIN"/>
    <property type="match status" value="1"/>
</dbReference>
<keyword evidence="1" id="KW-0472">Membrane</keyword>
<dbReference type="OMA" id="KLTICKE"/>
<sequence length="130" mass="15217">MKYSKKTFIIYIILIISLFPGIKAIYSYCKCTCFGNSTVLRLSKPTLKNKPCQDCTKKFCLEQNLPICQNVQFKNSEDLMENTDISTICFQRESIKDMTFIYIFIIITGILLILAPLRPYTTQFFKKIRR</sequence>
<dbReference type="eggNOG" id="ENOG502S5M9">
    <property type="taxonomic scope" value="Eukaryota"/>
</dbReference>
<dbReference type="HOGENOM" id="CLU_073624_2_1_1"/>
<evidence type="ECO:0000256" key="2">
    <source>
        <dbReference type="SAM" id="SignalP"/>
    </source>
</evidence>
<dbReference type="PANTHER" id="PTHR36854">
    <property type="entry name" value="CHROMOSOME 9, WHOLE GENOME SHOTGUN SEQUENCE"/>
    <property type="match status" value="1"/>
</dbReference>
<dbReference type="GeneID" id="19894626"/>
<feature type="signal peptide" evidence="2">
    <location>
        <begin position="1"/>
        <end position="24"/>
    </location>
</feature>
<keyword evidence="1" id="KW-0812">Transmembrane</keyword>
<name>M7PAC3_PNEMU</name>
<dbReference type="VEuPathDB" id="FungiDB:PNEG_00928"/>
<protein>
    <submittedName>
        <fullName evidence="3">Uncharacterized protein</fullName>
    </submittedName>
</protein>
<dbReference type="RefSeq" id="XP_007872840.1">
    <property type="nucleotide sequence ID" value="XM_007874649.1"/>
</dbReference>
<feature type="transmembrane region" description="Helical" evidence="1">
    <location>
        <begin position="100"/>
        <end position="120"/>
    </location>
</feature>
<dbReference type="OrthoDB" id="2142503at2759"/>
<proteinExistence type="predicted"/>
<organism evidence="3 4">
    <name type="scientific">Pneumocystis murina (strain B123)</name>
    <name type="common">Mouse pneumocystis pneumonia agent</name>
    <name type="synonym">Pneumocystis carinii f. sp. muris</name>
    <dbReference type="NCBI Taxonomy" id="1069680"/>
    <lineage>
        <taxon>Eukaryota</taxon>
        <taxon>Fungi</taxon>
        <taxon>Dikarya</taxon>
        <taxon>Ascomycota</taxon>
        <taxon>Taphrinomycotina</taxon>
        <taxon>Pneumocystomycetes</taxon>
        <taxon>Pneumocystaceae</taxon>
        <taxon>Pneumocystis</taxon>
    </lineage>
</organism>
<keyword evidence="1" id="KW-1133">Transmembrane helix</keyword>
<feature type="chain" id="PRO_5004082699" evidence="2">
    <location>
        <begin position="25"/>
        <end position="130"/>
    </location>
</feature>
<keyword evidence="2" id="KW-0732">Signal</keyword>
<dbReference type="EMBL" id="AFWA02000003">
    <property type="protein sequence ID" value="EMR10780.1"/>
    <property type="molecule type" value="Genomic_DNA"/>
</dbReference>